<keyword evidence="3" id="KW-1185">Reference proteome</keyword>
<dbReference type="Proteomes" id="UP000828390">
    <property type="component" value="Unassembled WGS sequence"/>
</dbReference>
<reference evidence="2" key="2">
    <citation type="submission" date="2020-11" db="EMBL/GenBank/DDBJ databases">
        <authorList>
            <person name="McCartney M.A."/>
            <person name="Auch B."/>
            <person name="Kono T."/>
            <person name="Mallez S."/>
            <person name="Becker A."/>
            <person name="Gohl D.M."/>
            <person name="Silverstein K.A.T."/>
            <person name="Koren S."/>
            <person name="Bechman K.B."/>
            <person name="Herman A."/>
            <person name="Abrahante J.E."/>
            <person name="Garbe J."/>
        </authorList>
    </citation>
    <scope>NUCLEOTIDE SEQUENCE</scope>
    <source>
        <strain evidence="2">Duluth1</strain>
        <tissue evidence="2">Whole animal</tissue>
    </source>
</reference>
<dbReference type="EMBL" id="JAIWYP010000006">
    <property type="protein sequence ID" value="KAH3809625.1"/>
    <property type="molecule type" value="Genomic_DNA"/>
</dbReference>
<evidence type="ECO:0000256" key="1">
    <source>
        <dbReference type="SAM" id="MobiDB-lite"/>
    </source>
</evidence>
<protein>
    <submittedName>
        <fullName evidence="2">Uncharacterized protein</fullName>
    </submittedName>
</protein>
<proteinExistence type="predicted"/>
<dbReference type="AlphaFoldDB" id="A0A9D4G6T5"/>
<reference evidence="2" key="1">
    <citation type="journal article" date="2019" name="bioRxiv">
        <title>The Genome of the Zebra Mussel, Dreissena polymorpha: A Resource for Invasive Species Research.</title>
        <authorList>
            <person name="McCartney M.A."/>
            <person name="Auch B."/>
            <person name="Kono T."/>
            <person name="Mallez S."/>
            <person name="Zhang Y."/>
            <person name="Obille A."/>
            <person name="Becker A."/>
            <person name="Abrahante J.E."/>
            <person name="Garbe J."/>
            <person name="Badalamenti J.P."/>
            <person name="Herman A."/>
            <person name="Mangelson H."/>
            <person name="Liachko I."/>
            <person name="Sullivan S."/>
            <person name="Sone E.D."/>
            <person name="Koren S."/>
            <person name="Silverstein K.A.T."/>
            <person name="Beckman K.B."/>
            <person name="Gohl D.M."/>
        </authorList>
    </citation>
    <scope>NUCLEOTIDE SEQUENCE</scope>
    <source>
        <strain evidence="2">Duluth1</strain>
        <tissue evidence="2">Whole animal</tissue>
    </source>
</reference>
<name>A0A9D4G6T5_DREPO</name>
<organism evidence="2 3">
    <name type="scientific">Dreissena polymorpha</name>
    <name type="common">Zebra mussel</name>
    <name type="synonym">Mytilus polymorpha</name>
    <dbReference type="NCBI Taxonomy" id="45954"/>
    <lineage>
        <taxon>Eukaryota</taxon>
        <taxon>Metazoa</taxon>
        <taxon>Spiralia</taxon>
        <taxon>Lophotrochozoa</taxon>
        <taxon>Mollusca</taxon>
        <taxon>Bivalvia</taxon>
        <taxon>Autobranchia</taxon>
        <taxon>Heteroconchia</taxon>
        <taxon>Euheterodonta</taxon>
        <taxon>Imparidentia</taxon>
        <taxon>Neoheterodontei</taxon>
        <taxon>Myida</taxon>
        <taxon>Dreissenoidea</taxon>
        <taxon>Dreissenidae</taxon>
        <taxon>Dreissena</taxon>
    </lineage>
</organism>
<feature type="region of interest" description="Disordered" evidence="1">
    <location>
        <begin position="49"/>
        <end position="111"/>
    </location>
</feature>
<evidence type="ECO:0000313" key="2">
    <source>
        <dbReference type="EMBL" id="KAH3809625.1"/>
    </source>
</evidence>
<gene>
    <name evidence="2" type="ORF">DPMN_138000</name>
</gene>
<sequence length="111" mass="12360">MRTHLEKLRMKKSGRALVLLTERLQLIWRRFQFLVPNIGQVNRRTAQSFRNGAATSQGGGSEDDVSQALPKGPQLGSDEPRLVSMSKGAKAKGTETLDKECQTSKVHQEKL</sequence>
<evidence type="ECO:0000313" key="3">
    <source>
        <dbReference type="Proteomes" id="UP000828390"/>
    </source>
</evidence>
<accession>A0A9D4G6T5</accession>
<comment type="caution">
    <text evidence="2">The sequence shown here is derived from an EMBL/GenBank/DDBJ whole genome shotgun (WGS) entry which is preliminary data.</text>
</comment>
<feature type="compositionally biased region" description="Basic and acidic residues" evidence="1">
    <location>
        <begin position="92"/>
        <end position="111"/>
    </location>
</feature>